<dbReference type="Pfam" id="PF00001">
    <property type="entry name" value="7tm_1"/>
    <property type="match status" value="1"/>
</dbReference>
<evidence type="ECO:0000256" key="7">
    <source>
        <dbReference type="ARBA" id="ARBA00023170"/>
    </source>
</evidence>
<feature type="transmembrane region" description="Helical" evidence="11">
    <location>
        <begin position="56"/>
        <end position="81"/>
    </location>
</feature>
<evidence type="ECO:0000256" key="1">
    <source>
        <dbReference type="ARBA" id="ARBA00004651"/>
    </source>
</evidence>
<dbReference type="Gene3D" id="1.20.1070.10">
    <property type="entry name" value="Rhodopsin 7-helix transmembrane proteins"/>
    <property type="match status" value="2"/>
</dbReference>
<evidence type="ECO:0000256" key="8">
    <source>
        <dbReference type="ARBA" id="ARBA00023224"/>
    </source>
</evidence>
<comment type="caution">
    <text evidence="13">The sequence shown here is derived from an EMBL/GenBank/DDBJ whole genome shotgun (WGS) entry which is preliminary data.</text>
</comment>
<evidence type="ECO:0000259" key="12">
    <source>
        <dbReference type="PROSITE" id="PS50262"/>
    </source>
</evidence>
<dbReference type="GO" id="GO:0004930">
    <property type="term" value="F:G protein-coupled receptor activity"/>
    <property type="evidence" value="ECO:0007669"/>
    <property type="project" value="UniProtKB-KW"/>
</dbReference>
<evidence type="ECO:0000256" key="10">
    <source>
        <dbReference type="SAM" id="MobiDB-lite"/>
    </source>
</evidence>
<dbReference type="Proteomes" id="UP000245119">
    <property type="component" value="Linkage Group LG10"/>
</dbReference>
<keyword evidence="7 9" id="KW-0675">Receptor</keyword>
<keyword evidence="5 9" id="KW-0297">G-protein coupled receptor</keyword>
<dbReference type="EMBL" id="PZQS01000010">
    <property type="protein sequence ID" value="PVD23833.1"/>
    <property type="molecule type" value="Genomic_DNA"/>
</dbReference>
<feature type="compositionally biased region" description="Basic and acidic residues" evidence="10">
    <location>
        <begin position="405"/>
        <end position="444"/>
    </location>
</feature>
<dbReference type="GO" id="GO:0005886">
    <property type="term" value="C:plasma membrane"/>
    <property type="evidence" value="ECO:0007669"/>
    <property type="project" value="UniProtKB-SubCell"/>
</dbReference>
<dbReference type="SUPFAM" id="SSF81321">
    <property type="entry name" value="Family A G protein-coupled receptor-like"/>
    <property type="match status" value="1"/>
</dbReference>
<feature type="compositionally biased region" description="Polar residues" evidence="10">
    <location>
        <begin position="546"/>
        <end position="558"/>
    </location>
</feature>
<organism evidence="13 14">
    <name type="scientific">Pomacea canaliculata</name>
    <name type="common">Golden apple snail</name>
    <dbReference type="NCBI Taxonomy" id="400727"/>
    <lineage>
        <taxon>Eukaryota</taxon>
        <taxon>Metazoa</taxon>
        <taxon>Spiralia</taxon>
        <taxon>Lophotrochozoa</taxon>
        <taxon>Mollusca</taxon>
        <taxon>Gastropoda</taxon>
        <taxon>Caenogastropoda</taxon>
        <taxon>Architaenioglossa</taxon>
        <taxon>Ampullarioidea</taxon>
        <taxon>Ampullariidae</taxon>
        <taxon>Pomacea</taxon>
    </lineage>
</organism>
<keyword evidence="8 9" id="KW-0807">Transducer</keyword>
<dbReference type="InterPro" id="IPR000276">
    <property type="entry name" value="GPCR_Rhodpsn"/>
</dbReference>
<dbReference type="CDD" id="cd00637">
    <property type="entry name" value="7tm_classA_rhodopsin-like"/>
    <property type="match status" value="1"/>
</dbReference>
<feature type="domain" description="G-protein coupled receptors family 1 profile" evidence="12">
    <location>
        <begin position="72"/>
        <end position="230"/>
    </location>
</feature>
<dbReference type="PANTHER" id="PTHR24228">
    <property type="entry name" value="B2 BRADYKININ RECEPTOR/ANGIOTENSIN II RECEPTOR"/>
    <property type="match status" value="1"/>
</dbReference>
<evidence type="ECO:0000256" key="6">
    <source>
        <dbReference type="ARBA" id="ARBA00023136"/>
    </source>
</evidence>
<keyword evidence="14" id="KW-1185">Reference proteome</keyword>
<feature type="region of interest" description="Disordered" evidence="10">
    <location>
        <begin position="790"/>
        <end position="821"/>
    </location>
</feature>
<dbReference type="PANTHER" id="PTHR24228:SF59">
    <property type="entry name" value="NEUROPEPTIDE RECEPTOR 15"/>
    <property type="match status" value="1"/>
</dbReference>
<evidence type="ECO:0000256" key="3">
    <source>
        <dbReference type="ARBA" id="ARBA00022692"/>
    </source>
</evidence>
<dbReference type="InterPro" id="IPR017452">
    <property type="entry name" value="GPCR_Rhodpsn_7TM"/>
</dbReference>
<feature type="transmembrane region" description="Helical" evidence="11">
    <location>
        <begin position="138"/>
        <end position="160"/>
    </location>
</feature>
<name>A0A2T7NRR6_POMCA</name>
<accession>A0A2T7NRR6</accession>
<gene>
    <name evidence="13" type="ORF">C0Q70_17107</name>
</gene>
<sequence length="1052" mass="120427">MNNLAYSMFASTERDVLINMTTDDDIIINLTTDSNIVISSTTSDITSRSLDDVERWMLGLMGVVVWINGVVGNILILVTLYCQPLLRSTHNIFLGNLALADLFIVGQVCVYGQPFWVVDVISGIHPTVNSWHCTINGYLGFVCSVASIVTLWTISCNRYLSICHHAIYQRLVNTKKRAFQICLGLWIGSALFGSIPLFGPGSFGYESVTRTCFLKRKDPNSQTHIAITVCVFIIMVSIGFFNASIFRTWWENKQRIGLWHSKSTSNHGNLVDVETREYKIERPEEAAEQNISMKREHARCRTKNLVSMQKKVQVMKTNENIGQWHMTDEFMNNIVVQNNVMAEPQIIRKNIKSKHISTGAQTKAINHIQDQEHTRTHVCREKKSLELEDIPTNNNATDESEEQEEQLKGHGKSSECGRQFERKEHVKSVSEIGDQRESHTEIRVAHSGNQGVMVADEQKHSSDQKTSTTSGKRMSDAVVISVCELVALVANKDKMRTASECNMPDEEMLDSCSEKATCNPCKRQLYSPSDEGILISNLITGGKMPSSRTAKGTNSFSDNEARPGNKQGRWNSEYQKTNITKKQKVITDSQKEIHTIHEQKQTTTSNQQSCSGLKKQNVVNNLHLERIPLGYLRKCISQGQEGRNLSLKKGDLEEDKNIASIEIMTKVQNGNTIENQVQDGIQVQETNTRQNGAKDDEQRKRLIERNAKKSMEKQTNNEVEEAGWSCGEYSTSNDDFKYKDNVYHHCCDYRCRKIWHTDRCSEKLESGNASGTRIKISSCLWEPKPEDKCEQTIGKNHLSRDEKQQEESVNQEQPEDNQRPVKCVRLIQRHKALTINEQNDKHVERHTANKRTKPVQSYVEEISRETLDGKEQNLESWDRQPNTFENLVEQKQEQQKIKQKLMRMTQEQMEEKPLAKKHKKERPIEESLAERNKRFKWSFWHINNTKETVRQKEEERGKQITFAVAVKPTDIALMRSLLAVYVCLLLIYAAIVVVDVARAITYVPPTVTVTTNLLFFVNSSINWLLYGAFSYQFRLAYRRQLCQWTQLCCTCT</sequence>
<feature type="transmembrane region" description="Helical" evidence="11">
    <location>
        <begin position="181"/>
        <end position="205"/>
    </location>
</feature>
<reference evidence="13 14" key="1">
    <citation type="submission" date="2018-04" db="EMBL/GenBank/DDBJ databases">
        <title>The genome of golden apple snail Pomacea canaliculata provides insight into stress tolerance and invasive adaptation.</title>
        <authorList>
            <person name="Liu C."/>
            <person name="Liu B."/>
            <person name="Ren Y."/>
            <person name="Zhang Y."/>
            <person name="Wang H."/>
            <person name="Li S."/>
            <person name="Jiang F."/>
            <person name="Yin L."/>
            <person name="Zhang G."/>
            <person name="Qian W."/>
            <person name="Fan W."/>
        </authorList>
    </citation>
    <scope>NUCLEOTIDE SEQUENCE [LARGE SCALE GENOMIC DNA]</scope>
    <source>
        <strain evidence="13">SZHN2017</strain>
        <tissue evidence="13">Muscle</tissue>
    </source>
</reference>
<feature type="transmembrane region" description="Helical" evidence="11">
    <location>
        <begin position="93"/>
        <end position="118"/>
    </location>
</feature>
<keyword evidence="3 9" id="KW-0812">Transmembrane</keyword>
<dbReference type="PROSITE" id="PS50262">
    <property type="entry name" value="G_PROTEIN_RECEP_F1_2"/>
    <property type="match status" value="1"/>
</dbReference>
<evidence type="ECO:0000256" key="11">
    <source>
        <dbReference type="SAM" id="Phobius"/>
    </source>
</evidence>
<evidence type="ECO:0000256" key="2">
    <source>
        <dbReference type="ARBA" id="ARBA00022475"/>
    </source>
</evidence>
<dbReference type="PROSITE" id="PS00237">
    <property type="entry name" value="G_PROTEIN_RECEP_F1_1"/>
    <property type="match status" value="1"/>
</dbReference>
<feature type="region of interest" description="Disordered" evidence="10">
    <location>
        <begin position="371"/>
        <end position="472"/>
    </location>
</feature>
<keyword evidence="6 11" id="KW-0472">Membrane</keyword>
<keyword evidence="4 11" id="KW-1133">Transmembrane helix</keyword>
<feature type="region of interest" description="Disordered" evidence="10">
    <location>
        <begin position="543"/>
        <end position="570"/>
    </location>
</feature>
<evidence type="ECO:0000256" key="4">
    <source>
        <dbReference type="ARBA" id="ARBA00022989"/>
    </source>
</evidence>
<keyword evidence="2" id="KW-1003">Cell membrane</keyword>
<dbReference type="PRINTS" id="PR00237">
    <property type="entry name" value="GPCRRHODOPSN"/>
</dbReference>
<dbReference type="AlphaFoldDB" id="A0A2T7NRR6"/>
<feature type="transmembrane region" description="Helical" evidence="11">
    <location>
        <begin position="225"/>
        <end position="246"/>
    </location>
</feature>
<evidence type="ECO:0000313" key="14">
    <source>
        <dbReference type="Proteomes" id="UP000245119"/>
    </source>
</evidence>
<feature type="transmembrane region" description="Helical" evidence="11">
    <location>
        <begin position="977"/>
        <end position="1001"/>
    </location>
</feature>
<evidence type="ECO:0000256" key="5">
    <source>
        <dbReference type="ARBA" id="ARBA00023040"/>
    </source>
</evidence>
<comment type="subcellular location">
    <subcellularLocation>
        <location evidence="1">Cell membrane</location>
        <topology evidence="1">Multi-pass membrane protein</topology>
    </subcellularLocation>
</comment>
<proteinExistence type="inferred from homology"/>
<protein>
    <recommendedName>
        <fullName evidence="12">G-protein coupled receptors family 1 profile domain-containing protein</fullName>
    </recommendedName>
</protein>
<evidence type="ECO:0000313" key="13">
    <source>
        <dbReference type="EMBL" id="PVD23833.1"/>
    </source>
</evidence>
<dbReference type="OrthoDB" id="10015560at2759"/>
<evidence type="ECO:0000256" key="9">
    <source>
        <dbReference type="RuleBase" id="RU000688"/>
    </source>
</evidence>
<feature type="compositionally biased region" description="Basic and acidic residues" evidence="10">
    <location>
        <begin position="371"/>
        <end position="386"/>
    </location>
</feature>
<comment type="similarity">
    <text evidence="9">Belongs to the G-protein coupled receptor 1 family.</text>
</comment>
<feature type="transmembrane region" description="Helical" evidence="11">
    <location>
        <begin position="1013"/>
        <end position="1031"/>
    </location>
</feature>